<protein>
    <submittedName>
        <fullName evidence="2">Uncharacterized protein</fullName>
    </submittedName>
</protein>
<organism evidence="2 3">
    <name type="scientific">Stenomitos frigidus AS-A4</name>
    <dbReference type="NCBI Taxonomy" id="2933935"/>
    <lineage>
        <taxon>Bacteria</taxon>
        <taxon>Bacillati</taxon>
        <taxon>Cyanobacteriota</taxon>
        <taxon>Cyanophyceae</taxon>
        <taxon>Leptolyngbyales</taxon>
        <taxon>Leptolyngbyaceae</taxon>
        <taxon>Stenomitos</taxon>
    </lineage>
</organism>
<name>A0ABV0KIP9_9CYAN</name>
<keyword evidence="3" id="KW-1185">Reference proteome</keyword>
<proteinExistence type="predicted"/>
<dbReference type="EMBL" id="JAMPLM010000004">
    <property type="protein sequence ID" value="MEP1058229.1"/>
    <property type="molecule type" value="Genomic_DNA"/>
</dbReference>
<feature type="compositionally biased region" description="Low complexity" evidence="1">
    <location>
        <begin position="40"/>
        <end position="56"/>
    </location>
</feature>
<evidence type="ECO:0000313" key="2">
    <source>
        <dbReference type="EMBL" id="MEP1058229.1"/>
    </source>
</evidence>
<reference evidence="2 3" key="1">
    <citation type="submission" date="2022-04" db="EMBL/GenBank/DDBJ databases">
        <title>Positive selection, recombination, and allopatry shape intraspecific diversity of widespread and dominant cyanobacteria.</title>
        <authorList>
            <person name="Wei J."/>
            <person name="Shu W."/>
            <person name="Hu C."/>
        </authorList>
    </citation>
    <scope>NUCLEOTIDE SEQUENCE [LARGE SCALE GENOMIC DNA]</scope>
    <source>
        <strain evidence="2 3">AS-A4</strain>
    </source>
</reference>
<evidence type="ECO:0000256" key="1">
    <source>
        <dbReference type="SAM" id="MobiDB-lite"/>
    </source>
</evidence>
<dbReference type="RefSeq" id="WP_190454896.1">
    <property type="nucleotide sequence ID" value="NZ_JAMPLM010000004.1"/>
</dbReference>
<feature type="region of interest" description="Disordered" evidence="1">
    <location>
        <begin position="1"/>
        <end position="93"/>
    </location>
</feature>
<gene>
    <name evidence="2" type="ORF">NDI38_07220</name>
</gene>
<sequence>MATDTTSDDQGIPDDIAQNAGARTTAVNHDPSISLKEGENAAAGEGPNASGGPAPSTAEEHVPGTSSSEATDLPTANVPNPEALEADIAEERS</sequence>
<dbReference type="Proteomes" id="UP001476950">
    <property type="component" value="Unassembled WGS sequence"/>
</dbReference>
<comment type="caution">
    <text evidence="2">The sequence shown here is derived from an EMBL/GenBank/DDBJ whole genome shotgun (WGS) entry which is preliminary data.</text>
</comment>
<accession>A0ABV0KIP9</accession>
<evidence type="ECO:0000313" key="3">
    <source>
        <dbReference type="Proteomes" id="UP001476950"/>
    </source>
</evidence>
<feature type="compositionally biased region" description="Acidic residues" evidence="1">
    <location>
        <begin position="84"/>
        <end position="93"/>
    </location>
</feature>